<keyword evidence="2" id="KW-1185">Reference proteome</keyword>
<dbReference type="EMBL" id="CAJHJT010000012">
    <property type="protein sequence ID" value="CAD6998773.1"/>
    <property type="molecule type" value="Genomic_DNA"/>
</dbReference>
<dbReference type="InterPro" id="IPR036397">
    <property type="entry name" value="RNaseH_sf"/>
</dbReference>
<sequence length="142" mass="16611">MLLQRHQKKSFFNRNVTGDENWFHYDNPKRKRSYVKPGQPSTSTAKPNIHGAKIMLCIWFDHKGELYYELLKSGQTINGDLYRKQLIRLKKASAEKRPESATRHESIIFHCDNARPHVARPVKNYLENCGWEVLPHPLIANT</sequence>
<dbReference type="PANTHER" id="PTHR46060:SF1">
    <property type="entry name" value="MARINER MOS1 TRANSPOSASE-LIKE PROTEIN"/>
    <property type="match status" value="1"/>
</dbReference>
<organism evidence="1 2">
    <name type="scientific">Ceratitis capitata</name>
    <name type="common">Mediterranean fruit fly</name>
    <name type="synonym">Tephritis capitata</name>
    <dbReference type="NCBI Taxonomy" id="7213"/>
    <lineage>
        <taxon>Eukaryota</taxon>
        <taxon>Metazoa</taxon>
        <taxon>Ecdysozoa</taxon>
        <taxon>Arthropoda</taxon>
        <taxon>Hexapoda</taxon>
        <taxon>Insecta</taxon>
        <taxon>Pterygota</taxon>
        <taxon>Neoptera</taxon>
        <taxon>Endopterygota</taxon>
        <taxon>Diptera</taxon>
        <taxon>Brachycera</taxon>
        <taxon>Muscomorpha</taxon>
        <taxon>Tephritoidea</taxon>
        <taxon>Tephritidae</taxon>
        <taxon>Ceratitis</taxon>
        <taxon>Ceratitis</taxon>
    </lineage>
</organism>
<protein>
    <submittedName>
        <fullName evidence="1">(Mediterranean fruit fly) hypothetical protein</fullName>
    </submittedName>
</protein>
<dbReference type="InterPro" id="IPR001888">
    <property type="entry name" value="Transposase_1"/>
</dbReference>
<name>A0A811UNZ3_CERCA</name>
<gene>
    <name evidence="1" type="ORF">CCAP1982_LOCUS7327</name>
</gene>
<accession>A0A811UNZ3</accession>
<proteinExistence type="predicted"/>
<dbReference type="Gene3D" id="3.30.420.10">
    <property type="entry name" value="Ribonuclease H-like superfamily/Ribonuclease H"/>
    <property type="match status" value="1"/>
</dbReference>
<dbReference type="Pfam" id="PF01359">
    <property type="entry name" value="Transposase_1"/>
    <property type="match status" value="1"/>
</dbReference>
<evidence type="ECO:0000313" key="1">
    <source>
        <dbReference type="EMBL" id="CAD6998773.1"/>
    </source>
</evidence>
<reference evidence="1" key="1">
    <citation type="submission" date="2020-11" db="EMBL/GenBank/DDBJ databases">
        <authorList>
            <person name="Whitehead M."/>
        </authorList>
    </citation>
    <scope>NUCLEOTIDE SEQUENCE</scope>
    <source>
        <strain evidence="1">EGII</strain>
    </source>
</reference>
<dbReference type="GO" id="GO:0003676">
    <property type="term" value="F:nucleic acid binding"/>
    <property type="evidence" value="ECO:0007669"/>
    <property type="project" value="InterPro"/>
</dbReference>
<dbReference type="Proteomes" id="UP000606786">
    <property type="component" value="Unassembled WGS sequence"/>
</dbReference>
<dbReference type="PANTHER" id="PTHR46060">
    <property type="entry name" value="MARINER MOS1 TRANSPOSASE-LIKE PROTEIN"/>
    <property type="match status" value="1"/>
</dbReference>
<dbReference type="InterPro" id="IPR052709">
    <property type="entry name" value="Transposase-MT_Hybrid"/>
</dbReference>
<dbReference type="AlphaFoldDB" id="A0A811UNZ3"/>
<evidence type="ECO:0000313" key="2">
    <source>
        <dbReference type="Proteomes" id="UP000606786"/>
    </source>
</evidence>
<comment type="caution">
    <text evidence="1">The sequence shown here is derived from an EMBL/GenBank/DDBJ whole genome shotgun (WGS) entry which is preliminary data.</text>
</comment>